<evidence type="ECO:0000313" key="1">
    <source>
        <dbReference type="EMBL" id="RKF20508.1"/>
    </source>
</evidence>
<comment type="caution">
    <text evidence="1">The sequence shown here is derived from an EMBL/GenBank/DDBJ whole genome shotgun (WGS) entry which is preliminary data.</text>
</comment>
<keyword evidence="2" id="KW-1185">Reference proteome</keyword>
<evidence type="ECO:0000313" key="2">
    <source>
        <dbReference type="Proteomes" id="UP000284395"/>
    </source>
</evidence>
<dbReference type="Proteomes" id="UP000284395">
    <property type="component" value="Unassembled WGS sequence"/>
</dbReference>
<protein>
    <submittedName>
        <fullName evidence="1">Uncharacterized protein</fullName>
    </submittedName>
</protein>
<dbReference type="EMBL" id="RAPF01000005">
    <property type="protein sequence ID" value="RKF20508.1"/>
    <property type="molecule type" value="Genomic_DNA"/>
</dbReference>
<organism evidence="1 2">
    <name type="scientific">Altericroceibacterium spongiae</name>
    <dbReference type="NCBI Taxonomy" id="2320269"/>
    <lineage>
        <taxon>Bacteria</taxon>
        <taxon>Pseudomonadati</taxon>
        <taxon>Pseudomonadota</taxon>
        <taxon>Alphaproteobacteria</taxon>
        <taxon>Sphingomonadales</taxon>
        <taxon>Erythrobacteraceae</taxon>
        <taxon>Altericroceibacterium</taxon>
    </lineage>
</organism>
<dbReference type="OrthoDB" id="512901at2"/>
<reference evidence="1 2" key="1">
    <citation type="submission" date="2018-09" db="EMBL/GenBank/DDBJ databases">
        <title>Altererythrobacter spongiae sp. nov., isolated from a marine sponge.</title>
        <authorList>
            <person name="Zhuang L."/>
            <person name="Luo L."/>
        </authorList>
    </citation>
    <scope>NUCLEOTIDE SEQUENCE [LARGE SCALE GENOMIC DNA]</scope>
    <source>
        <strain evidence="1 2">HN-Y73</strain>
    </source>
</reference>
<dbReference type="AlphaFoldDB" id="A0A420EIL0"/>
<proteinExistence type="predicted"/>
<sequence>MLYHASIAAKDPENVSKVVAEIWGGEHFPFLPLQNGSWMAVASDDRNTALEVYPHNSIIDYEDPKVVVPNPAPSGTNRVETHLAIGTGLTADDIFAIGEREGWFAQRLRRKMGFDVVELWIENRVMLEILTEEMQSDYLETTTTPRWMAALEKWKEAKLG</sequence>
<dbReference type="RefSeq" id="WP_120324805.1">
    <property type="nucleotide sequence ID" value="NZ_RAPF01000005.1"/>
</dbReference>
<accession>A0A420EIL0</accession>
<name>A0A420EIL0_9SPHN</name>
<gene>
    <name evidence="1" type="ORF">D6851_10165</name>
</gene>